<organism evidence="3 4">
    <name type="scientific">Helicobacter colisuis</name>
    <dbReference type="NCBI Taxonomy" id="2949739"/>
    <lineage>
        <taxon>Bacteria</taxon>
        <taxon>Pseudomonadati</taxon>
        <taxon>Campylobacterota</taxon>
        <taxon>Epsilonproteobacteria</taxon>
        <taxon>Campylobacterales</taxon>
        <taxon>Helicobacteraceae</taxon>
        <taxon>Helicobacter</taxon>
    </lineage>
</organism>
<reference evidence="3" key="1">
    <citation type="submission" date="2022-06" db="EMBL/GenBank/DDBJ databases">
        <title>Helicobacter colisuis sp. nov.</title>
        <authorList>
            <person name="Papic B."/>
            <person name="Gruntar I."/>
        </authorList>
    </citation>
    <scope>NUCLEOTIDE SEQUENCE</scope>
    <source>
        <strain evidence="3">11154-15</strain>
    </source>
</reference>
<feature type="transmembrane region" description="Helical" evidence="2">
    <location>
        <begin position="6"/>
        <end position="28"/>
    </location>
</feature>
<evidence type="ECO:0000313" key="4">
    <source>
        <dbReference type="Proteomes" id="UP001057522"/>
    </source>
</evidence>
<evidence type="ECO:0000256" key="1">
    <source>
        <dbReference type="SAM" id="Coils"/>
    </source>
</evidence>
<keyword evidence="1" id="KW-0175">Coiled coil</keyword>
<name>A0ABT0TW97_9HELI</name>
<keyword evidence="2" id="KW-0472">Membrane</keyword>
<dbReference type="InterPro" id="IPR046118">
    <property type="entry name" value="DUF6115"/>
</dbReference>
<gene>
    <name evidence="3" type="ORF">NCR95_07885</name>
</gene>
<protein>
    <submittedName>
        <fullName evidence="3">NFACT family protein</fullName>
    </submittedName>
</protein>
<keyword evidence="2" id="KW-0812">Transmembrane</keyword>
<evidence type="ECO:0000313" key="3">
    <source>
        <dbReference type="EMBL" id="MCL9820079.1"/>
    </source>
</evidence>
<dbReference type="Pfam" id="PF19610">
    <property type="entry name" value="DUF6115"/>
    <property type="match status" value="1"/>
</dbReference>
<keyword evidence="2" id="KW-1133">Transmembrane helix</keyword>
<dbReference type="Proteomes" id="UP001057522">
    <property type="component" value="Unassembled WGS sequence"/>
</dbReference>
<evidence type="ECO:0000256" key="2">
    <source>
        <dbReference type="SAM" id="Phobius"/>
    </source>
</evidence>
<feature type="coiled-coil region" evidence="1">
    <location>
        <begin position="44"/>
        <end position="78"/>
    </location>
</feature>
<accession>A0ABT0TW97</accession>
<keyword evidence="4" id="KW-1185">Reference proteome</keyword>
<sequence length="180" mass="21514">MLNDENIMLWIVIGIAAVFILFALYLYFKERENTKRFNRYGHSIEELNKEVYRLQKKLKDYENHLEKFQQSLKQQIYQETRLEMKNVLDSNLFAQISPLKSTLQTLQEEWRDYQEKIDNKTIILEERIKEFAYTPSNPTNIDEGRIISMYKDGWSVDSIAKELRVGKGEVEFTLKFANLD</sequence>
<comment type="caution">
    <text evidence="3">The sequence shown here is derived from an EMBL/GenBank/DDBJ whole genome shotgun (WGS) entry which is preliminary data.</text>
</comment>
<dbReference type="RefSeq" id="WP_112057425.1">
    <property type="nucleotide sequence ID" value="NZ_JAMOKX010000007.1"/>
</dbReference>
<dbReference type="EMBL" id="JAMOKX010000007">
    <property type="protein sequence ID" value="MCL9820079.1"/>
    <property type="molecule type" value="Genomic_DNA"/>
</dbReference>
<proteinExistence type="predicted"/>